<feature type="compositionally biased region" description="Low complexity" evidence="1">
    <location>
        <begin position="114"/>
        <end position="149"/>
    </location>
</feature>
<feature type="compositionally biased region" description="Polar residues" evidence="1">
    <location>
        <begin position="9"/>
        <end position="41"/>
    </location>
</feature>
<feature type="region of interest" description="Disordered" evidence="1">
    <location>
        <begin position="9"/>
        <end position="44"/>
    </location>
</feature>
<evidence type="ECO:0000313" key="2">
    <source>
        <dbReference type="EMBL" id="KAF1959323.1"/>
    </source>
</evidence>
<feature type="compositionally biased region" description="Polar residues" evidence="1">
    <location>
        <begin position="90"/>
        <end position="104"/>
    </location>
</feature>
<organism evidence="2 3">
    <name type="scientific">Byssothecium circinans</name>
    <dbReference type="NCBI Taxonomy" id="147558"/>
    <lineage>
        <taxon>Eukaryota</taxon>
        <taxon>Fungi</taxon>
        <taxon>Dikarya</taxon>
        <taxon>Ascomycota</taxon>
        <taxon>Pezizomycotina</taxon>
        <taxon>Dothideomycetes</taxon>
        <taxon>Pleosporomycetidae</taxon>
        <taxon>Pleosporales</taxon>
        <taxon>Massarineae</taxon>
        <taxon>Massarinaceae</taxon>
        <taxon>Byssothecium</taxon>
    </lineage>
</organism>
<evidence type="ECO:0000313" key="3">
    <source>
        <dbReference type="Proteomes" id="UP000800035"/>
    </source>
</evidence>
<dbReference type="AlphaFoldDB" id="A0A6A5U2F5"/>
<proteinExistence type="predicted"/>
<reference evidence="2" key="1">
    <citation type="journal article" date="2020" name="Stud. Mycol.">
        <title>101 Dothideomycetes genomes: a test case for predicting lifestyles and emergence of pathogens.</title>
        <authorList>
            <person name="Haridas S."/>
            <person name="Albert R."/>
            <person name="Binder M."/>
            <person name="Bloem J."/>
            <person name="Labutti K."/>
            <person name="Salamov A."/>
            <person name="Andreopoulos B."/>
            <person name="Baker S."/>
            <person name="Barry K."/>
            <person name="Bills G."/>
            <person name="Bluhm B."/>
            <person name="Cannon C."/>
            <person name="Castanera R."/>
            <person name="Culley D."/>
            <person name="Daum C."/>
            <person name="Ezra D."/>
            <person name="Gonzalez J."/>
            <person name="Henrissat B."/>
            <person name="Kuo A."/>
            <person name="Liang C."/>
            <person name="Lipzen A."/>
            <person name="Lutzoni F."/>
            <person name="Magnuson J."/>
            <person name="Mondo S."/>
            <person name="Nolan M."/>
            <person name="Ohm R."/>
            <person name="Pangilinan J."/>
            <person name="Park H.-J."/>
            <person name="Ramirez L."/>
            <person name="Alfaro M."/>
            <person name="Sun H."/>
            <person name="Tritt A."/>
            <person name="Yoshinaga Y."/>
            <person name="Zwiers L.-H."/>
            <person name="Turgeon B."/>
            <person name="Goodwin S."/>
            <person name="Spatafora J."/>
            <person name="Crous P."/>
            <person name="Grigoriev I."/>
        </authorList>
    </citation>
    <scope>NUCLEOTIDE SEQUENCE</scope>
    <source>
        <strain evidence="2">CBS 675.92</strain>
    </source>
</reference>
<gene>
    <name evidence="2" type="ORF">CC80DRAFT_533487</name>
</gene>
<feature type="compositionally biased region" description="Basic and acidic residues" evidence="1">
    <location>
        <begin position="298"/>
        <end position="314"/>
    </location>
</feature>
<accession>A0A6A5U2F5</accession>
<protein>
    <submittedName>
        <fullName evidence="2">Uncharacterized protein</fullName>
    </submittedName>
</protein>
<sequence length="738" mass="83204">MTDEAIRAFTQTLMNTSSGAANNSNDAGRGQQVPQTQQSGLGNPYAAAMQAGAFGLQNPYAGGVNPYASQPFPSINPVSSSLSSLHSHARNSTESSKKSATIRSQGAGPPPQAPQQGPQGPVNALATNQQLQQLAAQQQYPPQQPSQTLGYVNAPRNYGPQQQSQLTGPTEAYRVGYQYNNPGVPPNAGQVPPAHHTGPWPPPDVPQYPYPSHPTTALAPAHMAVVTEPEVPFVYCHICSVCGRRRSAGYHRNHPVVPGQPRVLTACHKCKRRAQRERERRERARELREDNTITIRIDDGDRRGRNQERGEVRYVRRHSSPSPRRPVVRRRSRSLVGVRVLQEDDRKGTRTRTEVRYESPSPPPAIRSRRNRPGEVYARDPSPPPPTSRPRFVEVSSSPPPTRRTTRVTYREESLERPITDYRPRSLSPIRVTRRERPSDDAEARLASHPSPFRSVIPEHRTYLRESEASISADSPTRGLSPRRGILRNSSMEYETAQRRQMKESYDSMLPEVGHNRVQFAAEPMHHEERREPDYERIRRRRYTDGPMSSGEDFRYRHREEREYVDSPPPRPPSPPIQNFERIHIRRSSPPSSRGYDREARVRIVSPDGRYVEARSRQTSPGRGRTTRFREISPDAPSHSRYRAGTLSRTLEGEASRAREGDYSDVTESSEEEDPNPAVHVSRYNEIDENGRPVWVVEERRTRLLPPSIPGPEAPPRSYPGQPAGDRGYPGAQNYRFG</sequence>
<feature type="compositionally biased region" description="Basic and acidic residues" evidence="1">
    <location>
        <begin position="651"/>
        <end position="662"/>
    </location>
</feature>
<feature type="compositionally biased region" description="Basic and acidic residues" evidence="1">
    <location>
        <begin position="524"/>
        <end position="537"/>
    </location>
</feature>
<keyword evidence="3" id="KW-1185">Reference proteome</keyword>
<feature type="compositionally biased region" description="Polar residues" evidence="1">
    <location>
        <begin position="159"/>
        <end position="168"/>
    </location>
</feature>
<name>A0A6A5U2F5_9PLEO</name>
<dbReference type="Proteomes" id="UP000800035">
    <property type="component" value="Unassembled WGS sequence"/>
</dbReference>
<feature type="compositionally biased region" description="Basic and acidic residues" evidence="1">
    <location>
        <begin position="341"/>
        <end position="357"/>
    </location>
</feature>
<feature type="compositionally biased region" description="Pro residues" evidence="1">
    <location>
        <begin position="567"/>
        <end position="576"/>
    </location>
</feature>
<dbReference type="OrthoDB" id="5415512at2759"/>
<feature type="compositionally biased region" description="Pro residues" evidence="1">
    <location>
        <begin position="707"/>
        <end position="718"/>
    </location>
</feature>
<feature type="compositionally biased region" description="Basic and acidic residues" evidence="1">
    <location>
        <begin position="552"/>
        <end position="565"/>
    </location>
</feature>
<feature type="compositionally biased region" description="Acidic residues" evidence="1">
    <location>
        <begin position="663"/>
        <end position="675"/>
    </location>
</feature>
<feature type="region of interest" description="Disordered" evidence="1">
    <location>
        <begin position="298"/>
        <end position="417"/>
    </location>
</feature>
<feature type="region of interest" description="Disordered" evidence="1">
    <location>
        <begin position="522"/>
        <end position="685"/>
    </location>
</feature>
<feature type="region of interest" description="Disordered" evidence="1">
    <location>
        <begin position="78"/>
        <end position="208"/>
    </location>
</feature>
<feature type="region of interest" description="Disordered" evidence="1">
    <location>
        <begin position="705"/>
        <end position="738"/>
    </location>
</feature>
<dbReference type="EMBL" id="ML976985">
    <property type="protein sequence ID" value="KAF1959323.1"/>
    <property type="molecule type" value="Genomic_DNA"/>
</dbReference>
<evidence type="ECO:0000256" key="1">
    <source>
        <dbReference type="SAM" id="MobiDB-lite"/>
    </source>
</evidence>
<feature type="compositionally biased region" description="Pro residues" evidence="1">
    <location>
        <begin position="199"/>
        <end position="208"/>
    </location>
</feature>